<dbReference type="SUPFAM" id="SSF53474">
    <property type="entry name" value="alpha/beta-Hydrolases"/>
    <property type="match status" value="1"/>
</dbReference>
<evidence type="ECO:0000259" key="1">
    <source>
        <dbReference type="Pfam" id="PF00975"/>
    </source>
</evidence>
<dbReference type="AlphaFoldDB" id="A0A246F4V7"/>
<dbReference type="Gene3D" id="3.40.50.1820">
    <property type="entry name" value="alpha/beta hydrolase"/>
    <property type="match status" value="1"/>
</dbReference>
<dbReference type="STRING" id="46680.GCA_000807755_02668"/>
<name>A0A246F4V7_PSENT</name>
<dbReference type="EMBL" id="NJBA01000010">
    <property type="protein sequence ID" value="OWP48203.1"/>
    <property type="molecule type" value="Genomic_DNA"/>
</dbReference>
<dbReference type="Proteomes" id="UP000198145">
    <property type="component" value="Unassembled WGS sequence"/>
</dbReference>
<gene>
    <name evidence="2" type="ORF">CEG18_25195</name>
</gene>
<dbReference type="InterPro" id="IPR001031">
    <property type="entry name" value="Thioesterase"/>
</dbReference>
<dbReference type="RefSeq" id="WP_088421232.1">
    <property type="nucleotide sequence ID" value="NZ_NJBA01000010.1"/>
</dbReference>
<feature type="domain" description="Thioesterase" evidence="1">
    <location>
        <begin position="90"/>
        <end position="139"/>
    </location>
</feature>
<dbReference type="GO" id="GO:0016787">
    <property type="term" value="F:hydrolase activity"/>
    <property type="evidence" value="ECO:0007669"/>
    <property type="project" value="UniProtKB-KW"/>
</dbReference>
<dbReference type="Pfam" id="PF00975">
    <property type="entry name" value="Thioesterase"/>
    <property type="match status" value="1"/>
</dbReference>
<dbReference type="PANTHER" id="PTHR42103">
    <property type="entry name" value="ALPHA/BETA-HYDROLASES SUPERFAMILY PROTEIN"/>
    <property type="match status" value="1"/>
</dbReference>
<evidence type="ECO:0000313" key="3">
    <source>
        <dbReference type="Proteomes" id="UP000198145"/>
    </source>
</evidence>
<dbReference type="InterPro" id="IPR029058">
    <property type="entry name" value="AB_hydrolase_fold"/>
</dbReference>
<organism evidence="2 3">
    <name type="scientific">Pseudomonas nitroreducens</name>
    <dbReference type="NCBI Taxonomy" id="46680"/>
    <lineage>
        <taxon>Bacteria</taxon>
        <taxon>Pseudomonadati</taxon>
        <taxon>Pseudomonadota</taxon>
        <taxon>Gammaproteobacteria</taxon>
        <taxon>Pseudomonadales</taxon>
        <taxon>Pseudomonadaceae</taxon>
        <taxon>Pseudomonas</taxon>
    </lineage>
</organism>
<reference evidence="2 3" key="1">
    <citation type="submission" date="2017-06" db="EMBL/GenBank/DDBJ databases">
        <title>Draft genome of Pseudomonas nitroreducens DF05.</title>
        <authorList>
            <person name="Iyer R."/>
        </authorList>
    </citation>
    <scope>NUCLEOTIDE SEQUENCE [LARGE SCALE GENOMIC DNA]</scope>
    <source>
        <strain evidence="2 3">DF05</strain>
    </source>
</reference>
<keyword evidence="2" id="KW-0378">Hydrolase</keyword>
<sequence>MTTREIPLFLDGPEGQLEALYLATPDAKGVVLICHPHPLFAGTMQNKVVATLQRAARDAGYATLRFNFRGVGQSAGSYAEGRGEIDDALAAAHWLAEQHPGLPLTLMGFSFGSCVAGNAAERLEGEGAELAQLFMLAPPVERFDVDLPERCPLTVIQPEADEVVTPERVYVWSAELSKPHELIRIPECSHFFHGKLIELKDLIQARLA</sequence>
<evidence type="ECO:0000313" key="2">
    <source>
        <dbReference type="EMBL" id="OWP48203.1"/>
    </source>
</evidence>
<accession>A0A246F4V7</accession>
<protein>
    <submittedName>
        <fullName evidence="2">Alpha/beta hydrolase</fullName>
    </submittedName>
</protein>
<proteinExistence type="predicted"/>
<dbReference type="PANTHER" id="PTHR42103:SF2">
    <property type="entry name" value="AB HYDROLASE-1 DOMAIN-CONTAINING PROTEIN"/>
    <property type="match status" value="1"/>
</dbReference>
<comment type="caution">
    <text evidence="2">The sequence shown here is derived from an EMBL/GenBank/DDBJ whole genome shotgun (WGS) entry which is preliminary data.</text>
</comment>
<dbReference type="eggNOG" id="COG2945">
    <property type="taxonomic scope" value="Bacteria"/>
</dbReference>